<organism evidence="2 5">
    <name type="scientific">Adineta ricciae</name>
    <name type="common">Rotifer</name>
    <dbReference type="NCBI Taxonomy" id="249248"/>
    <lineage>
        <taxon>Eukaryota</taxon>
        <taxon>Metazoa</taxon>
        <taxon>Spiralia</taxon>
        <taxon>Gnathifera</taxon>
        <taxon>Rotifera</taxon>
        <taxon>Eurotatoria</taxon>
        <taxon>Bdelloidea</taxon>
        <taxon>Adinetida</taxon>
        <taxon>Adinetidae</taxon>
        <taxon>Adineta</taxon>
    </lineage>
</organism>
<dbReference type="Proteomes" id="UP000663852">
    <property type="component" value="Unassembled WGS sequence"/>
</dbReference>
<evidence type="ECO:0000313" key="2">
    <source>
        <dbReference type="EMBL" id="CAF1314104.1"/>
    </source>
</evidence>
<name>A0A815EMN1_ADIRI</name>
<accession>A0A815EMN1</accession>
<gene>
    <name evidence="2" type="ORF">EDS130_LOCUS31311</name>
    <name evidence="3" type="ORF">XAT740_LOCUS47099</name>
</gene>
<dbReference type="Proteomes" id="UP000663828">
    <property type="component" value="Unassembled WGS sequence"/>
</dbReference>
<evidence type="ECO:0000313" key="3">
    <source>
        <dbReference type="EMBL" id="CAF1595938.1"/>
    </source>
</evidence>
<dbReference type="EMBL" id="CAJNOR010006459">
    <property type="protein sequence ID" value="CAF1595938.1"/>
    <property type="molecule type" value="Genomic_DNA"/>
</dbReference>
<comment type="caution">
    <text evidence="2">The sequence shown here is derived from an EMBL/GenBank/DDBJ whole genome shotgun (WGS) entry which is preliminary data.</text>
</comment>
<feature type="transmembrane region" description="Helical" evidence="1">
    <location>
        <begin position="6"/>
        <end position="27"/>
    </location>
</feature>
<evidence type="ECO:0000256" key="1">
    <source>
        <dbReference type="SAM" id="Phobius"/>
    </source>
</evidence>
<dbReference type="OrthoDB" id="10050868at2759"/>
<dbReference type="AlphaFoldDB" id="A0A815EMN1"/>
<keyword evidence="1" id="KW-0472">Membrane</keyword>
<keyword evidence="1" id="KW-0812">Transmembrane</keyword>
<sequence>MSYFSSYTFYIGIAIVSIIVSIAAYVARAKYFHRHIVPYPMQVVVCPDAQYYPSSLPPVIQPVQYPQVCWSIPMEQPPPAYNTVVTEMNTNSNVIHVNNHS</sequence>
<dbReference type="EMBL" id="CAJNOJ010000228">
    <property type="protein sequence ID" value="CAF1314104.1"/>
    <property type="molecule type" value="Genomic_DNA"/>
</dbReference>
<evidence type="ECO:0000313" key="5">
    <source>
        <dbReference type="Proteomes" id="UP000663852"/>
    </source>
</evidence>
<protein>
    <submittedName>
        <fullName evidence="2">Uncharacterized protein</fullName>
    </submittedName>
</protein>
<keyword evidence="4" id="KW-1185">Reference proteome</keyword>
<keyword evidence="1" id="KW-1133">Transmembrane helix</keyword>
<reference evidence="2" key="1">
    <citation type="submission" date="2021-02" db="EMBL/GenBank/DDBJ databases">
        <authorList>
            <person name="Nowell W R."/>
        </authorList>
    </citation>
    <scope>NUCLEOTIDE SEQUENCE</scope>
</reference>
<evidence type="ECO:0000313" key="4">
    <source>
        <dbReference type="Proteomes" id="UP000663828"/>
    </source>
</evidence>
<proteinExistence type="predicted"/>